<protein>
    <recommendedName>
        <fullName evidence="4">Esterase</fullName>
    </recommendedName>
</protein>
<evidence type="ECO:0008006" key="4">
    <source>
        <dbReference type="Google" id="ProtNLM"/>
    </source>
</evidence>
<dbReference type="Gene3D" id="3.40.50.1820">
    <property type="entry name" value="alpha/beta hydrolase"/>
    <property type="match status" value="1"/>
</dbReference>
<dbReference type="AlphaFoldDB" id="A0A2V4MY85"/>
<evidence type="ECO:0000313" key="2">
    <source>
        <dbReference type="EMBL" id="PYC47464.1"/>
    </source>
</evidence>
<dbReference type="EMBL" id="QFVT01000006">
    <property type="protein sequence ID" value="PYC47464.1"/>
    <property type="molecule type" value="Genomic_DNA"/>
</dbReference>
<gene>
    <name evidence="2" type="ORF">DI396_10950</name>
</gene>
<comment type="caution">
    <text evidence="2">The sequence shown here is derived from an EMBL/GenBank/DDBJ whole genome shotgun (WGS) entry which is preliminary data.</text>
</comment>
<evidence type="ECO:0000256" key="1">
    <source>
        <dbReference type="SAM" id="MobiDB-lite"/>
    </source>
</evidence>
<organism evidence="2 3">
    <name type="scientific">Litorivita pollutaquae</name>
    <dbReference type="NCBI Taxonomy" id="2200892"/>
    <lineage>
        <taxon>Bacteria</taxon>
        <taxon>Pseudomonadati</taxon>
        <taxon>Pseudomonadota</taxon>
        <taxon>Alphaproteobacteria</taxon>
        <taxon>Rhodobacterales</taxon>
        <taxon>Paracoccaceae</taxon>
        <taxon>Litorivita</taxon>
    </lineage>
</organism>
<accession>A0A2V4MY85</accession>
<dbReference type="InterPro" id="IPR029058">
    <property type="entry name" value="AB_hydrolase_fold"/>
</dbReference>
<evidence type="ECO:0000313" key="3">
    <source>
        <dbReference type="Proteomes" id="UP000248012"/>
    </source>
</evidence>
<dbReference type="RefSeq" id="WP_110796248.1">
    <property type="nucleotide sequence ID" value="NZ_KZ826485.1"/>
</dbReference>
<name>A0A2V4MY85_9RHOB</name>
<feature type="region of interest" description="Disordered" evidence="1">
    <location>
        <begin position="306"/>
        <end position="325"/>
    </location>
</feature>
<dbReference type="Proteomes" id="UP000248012">
    <property type="component" value="Unassembled WGS sequence"/>
</dbReference>
<keyword evidence="3" id="KW-1185">Reference proteome</keyword>
<dbReference type="OrthoDB" id="7843421at2"/>
<proteinExistence type="predicted"/>
<dbReference type="SUPFAM" id="SSF53474">
    <property type="entry name" value="alpha/beta-Hydrolases"/>
    <property type="match status" value="1"/>
</dbReference>
<reference evidence="2 3" key="1">
    <citation type="submission" date="2018-05" db="EMBL/GenBank/DDBJ databases">
        <title>Oceanovita maritima gen. nov., sp. nov., a marine bacterium in the family Rhodobacteraceae isolated from surface seawater of Lundu port Xiamen, China.</title>
        <authorList>
            <person name="Hetharua B.H."/>
            <person name="Min D."/>
            <person name="Liao H."/>
            <person name="Tian Y."/>
        </authorList>
    </citation>
    <scope>NUCLEOTIDE SEQUENCE [LARGE SCALE GENOMIC DNA]</scope>
    <source>
        <strain evidence="2 3">FSX-11</strain>
    </source>
</reference>
<sequence>MVVKNADTLTQGHFRDPTFDDVKAAALARGGFVHDMLNHVAAFLPAPSDSATARNLVVSFDNLSAIRDPRRMPWEANFLLGQSWSILGIMGRINDWYRHEDVWDLFDVLRREKFFERFDHVAMYGASMGGYGALTFAPAAPGCTVLAFAPQSTLDPELVPFEKRYRYGRKQGNWGGRYTDAADGVRAAKRAYILYDPMERYDRMHVERLDGPNVTTLKLPYLGHKIPLQLKRMGILKSLAVPALQGNLDEAAFHRLFRARRTSLPWMVGFLDRCLEKGHHHAGLALSEKLMENESNWKLRKQHRALQEAVAQTRSTPPKPSDAAE</sequence>